<keyword evidence="4" id="KW-0804">Transcription</keyword>
<keyword evidence="2" id="KW-0805">Transcription regulation</keyword>
<dbReference type="Pfam" id="PF00440">
    <property type="entry name" value="TetR_N"/>
    <property type="match status" value="1"/>
</dbReference>
<protein>
    <submittedName>
        <fullName evidence="8">TetR/AcrR family transcriptional regulator</fullName>
    </submittedName>
</protein>
<organism evidence="8 9">
    <name type="scientific">Streptomyces kaniharaensis</name>
    <dbReference type="NCBI Taxonomy" id="212423"/>
    <lineage>
        <taxon>Bacteria</taxon>
        <taxon>Bacillati</taxon>
        <taxon>Actinomycetota</taxon>
        <taxon>Actinomycetes</taxon>
        <taxon>Kitasatosporales</taxon>
        <taxon>Streptomycetaceae</taxon>
        <taxon>Streptomyces</taxon>
    </lineage>
</organism>
<dbReference type="SUPFAM" id="SSF46689">
    <property type="entry name" value="Homeodomain-like"/>
    <property type="match status" value="1"/>
</dbReference>
<dbReference type="PANTHER" id="PTHR30055:SF241">
    <property type="entry name" value="TRANSCRIPTIONAL REGULATORY PROTEIN"/>
    <property type="match status" value="1"/>
</dbReference>
<accession>A0A6N7L0N3</accession>
<feature type="region of interest" description="Disordered" evidence="6">
    <location>
        <begin position="1"/>
        <end position="20"/>
    </location>
</feature>
<dbReference type="AlphaFoldDB" id="A0A6N7L0N3"/>
<dbReference type="OrthoDB" id="7252896at2"/>
<evidence type="ECO:0000256" key="6">
    <source>
        <dbReference type="SAM" id="MobiDB-lite"/>
    </source>
</evidence>
<dbReference type="InterPro" id="IPR050109">
    <property type="entry name" value="HTH-type_TetR-like_transc_reg"/>
</dbReference>
<dbReference type="EMBL" id="WBOF01000001">
    <property type="protein sequence ID" value="MQS15363.1"/>
    <property type="molecule type" value="Genomic_DNA"/>
</dbReference>
<feature type="compositionally biased region" description="Pro residues" evidence="6">
    <location>
        <begin position="1"/>
        <end position="11"/>
    </location>
</feature>
<dbReference type="InterPro" id="IPR001647">
    <property type="entry name" value="HTH_TetR"/>
</dbReference>
<feature type="domain" description="HTH tetR-type" evidence="7">
    <location>
        <begin position="23"/>
        <end position="83"/>
    </location>
</feature>
<evidence type="ECO:0000313" key="8">
    <source>
        <dbReference type="EMBL" id="MQS15363.1"/>
    </source>
</evidence>
<evidence type="ECO:0000256" key="3">
    <source>
        <dbReference type="ARBA" id="ARBA00023125"/>
    </source>
</evidence>
<dbReference type="GO" id="GO:0003700">
    <property type="term" value="F:DNA-binding transcription factor activity"/>
    <property type="evidence" value="ECO:0007669"/>
    <property type="project" value="TreeGrafter"/>
</dbReference>
<keyword evidence="3 5" id="KW-0238">DNA-binding</keyword>
<name>A0A6N7L0N3_9ACTN</name>
<keyword evidence="1" id="KW-0678">Repressor</keyword>
<feature type="DNA-binding region" description="H-T-H motif" evidence="5">
    <location>
        <begin position="46"/>
        <end position="65"/>
    </location>
</feature>
<dbReference type="PANTHER" id="PTHR30055">
    <property type="entry name" value="HTH-TYPE TRANSCRIPTIONAL REGULATOR RUTR"/>
    <property type="match status" value="1"/>
</dbReference>
<dbReference type="PRINTS" id="PR00455">
    <property type="entry name" value="HTHTETR"/>
</dbReference>
<evidence type="ECO:0000259" key="7">
    <source>
        <dbReference type="PROSITE" id="PS50977"/>
    </source>
</evidence>
<gene>
    <name evidence="8" type="ORF">F7Q99_24610</name>
</gene>
<evidence type="ECO:0000256" key="4">
    <source>
        <dbReference type="ARBA" id="ARBA00023163"/>
    </source>
</evidence>
<evidence type="ECO:0000313" key="9">
    <source>
        <dbReference type="Proteomes" id="UP000450000"/>
    </source>
</evidence>
<reference evidence="8 9" key="1">
    <citation type="submission" date="2019-09" db="EMBL/GenBank/DDBJ databases">
        <title>Genome Sequences of Streptomyces kaniharaensis ATCC 21070.</title>
        <authorList>
            <person name="Zhu W."/>
            <person name="De Crecy-Lagard V."/>
            <person name="Richards N.G."/>
        </authorList>
    </citation>
    <scope>NUCLEOTIDE SEQUENCE [LARGE SCALE GENOMIC DNA]</scope>
    <source>
        <strain evidence="8 9">SF-557</strain>
    </source>
</reference>
<dbReference type="Pfam" id="PF13977">
    <property type="entry name" value="TetR_C_6"/>
    <property type="match status" value="1"/>
</dbReference>
<comment type="caution">
    <text evidence="8">The sequence shown here is derived from an EMBL/GenBank/DDBJ whole genome shotgun (WGS) entry which is preliminary data.</text>
</comment>
<dbReference type="InterPro" id="IPR036271">
    <property type="entry name" value="Tet_transcr_reg_TetR-rel_C_sf"/>
</dbReference>
<keyword evidence="9" id="KW-1185">Reference proteome</keyword>
<dbReference type="SUPFAM" id="SSF48498">
    <property type="entry name" value="Tetracyclin repressor-like, C-terminal domain"/>
    <property type="match status" value="1"/>
</dbReference>
<dbReference type="Gene3D" id="1.10.357.10">
    <property type="entry name" value="Tetracycline Repressor, domain 2"/>
    <property type="match status" value="1"/>
</dbReference>
<dbReference type="GO" id="GO:0000976">
    <property type="term" value="F:transcription cis-regulatory region binding"/>
    <property type="evidence" value="ECO:0007669"/>
    <property type="project" value="TreeGrafter"/>
</dbReference>
<dbReference type="Proteomes" id="UP000450000">
    <property type="component" value="Unassembled WGS sequence"/>
</dbReference>
<sequence>MYRSPVNPPPADAAAPRPTRRRVHTRARLLAAASQLFLTVGFARTSIEDVCAAAGYTRGAFYSNFGSKEDLLLALFDDQAADRMAELEALAVACEALAPQERARRLVEALLRVDPAETGWILLFLEFRLVAARTEGLAERVAAHDRALSQAVADRLERVLPELVPPGATARQAAAVILAAREGLLARTAAGGAVAEDLLDSTTAVLSGLLG</sequence>
<evidence type="ECO:0000256" key="5">
    <source>
        <dbReference type="PROSITE-ProRule" id="PRU00335"/>
    </source>
</evidence>
<dbReference type="InterPro" id="IPR009057">
    <property type="entry name" value="Homeodomain-like_sf"/>
</dbReference>
<evidence type="ECO:0000256" key="1">
    <source>
        <dbReference type="ARBA" id="ARBA00022491"/>
    </source>
</evidence>
<dbReference type="PROSITE" id="PS50977">
    <property type="entry name" value="HTH_TETR_2"/>
    <property type="match status" value="1"/>
</dbReference>
<proteinExistence type="predicted"/>
<evidence type="ECO:0000256" key="2">
    <source>
        <dbReference type="ARBA" id="ARBA00023015"/>
    </source>
</evidence>
<dbReference type="InterPro" id="IPR039538">
    <property type="entry name" value="BetI_C"/>
</dbReference>